<organism evidence="2 3">
    <name type="scientific">Lojkania enalia</name>
    <dbReference type="NCBI Taxonomy" id="147567"/>
    <lineage>
        <taxon>Eukaryota</taxon>
        <taxon>Fungi</taxon>
        <taxon>Dikarya</taxon>
        <taxon>Ascomycota</taxon>
        <taxon>Pezizomycotina</taxon>
        <taxon>Dothideomycetes</taxon>
        <taxon>Pleosporomycetidae</taxon>
        <taxon>Pleosporales</taxon>
        <taxon>Pleosporales incertae sedis</taxon>
        <taxon>Lojkania</taxon>
    </lineage>
</organism>
<dbReference type="OrthoDB" id="3438340at2759"/>
<dbReference type="Pfam" id="PF11595">
    <property type="entry name" value="DUF3245"/>
    <property type="match status" value="1"/>
</dbReference>
<comment type="caution">
    <text evidence="2">The sequence shown here is derived from an EMBL/GenBank/DDBJ whole genome shotgun (WGS) entry which is preliminary data.</text>
</comment>
<dbReference type="AlphaFoldDB" id="A0A9P4KJC5"/>
<dbReference type="Proteomes" id="UP000800093">
    <property type="component" value="Unassembled WGS sequence"/>
</dbReference>
<evidence type="ECO:0000313" key="2">
    <source>
        <dbReference type="EMBL" id="KAF2268114.1"/>
    </source>
</evidence>
<sequence>MSKRNSESDVLVNRLNVGLAKHQKLLASWLGPKSKAELEIEKSNEEQEQKDFQEEGIDSHLVGVGGQMLKEIEDGTFKRRTQTSQDKLLQQLLGAKAAKAHKAAKQAPKEHIKPQKLNHSTTSKADDSDDEGGRAATFISKRRKTSKIPPIQHPEPFMDKFRVTDAQLPLRPTSNETISDDSTEVEKLKAETDDPEDTSINYRPKPKLGNYLDEILAERAQKMKKKKKRNRSQENV</sequence>
<reference evidence="3" key="1">
    <citation type="journal article" date="2020" name="Stud. Mycol.">
        <title>101 Dothideomycetes genomes: A test case for predicting lifestyles and emergence of pathogens.</title>
        <authorList>
            <person name="Haridas S."/>
            <person name="Albert R."/>
            <person name="Binder M."/>
            <person name="Bloem J."/>
            <person name="LaButti K."/>
            <person name="Salamov A."/>
            <person name="Andreopoulos B."/>
            <person name="Baker S."/>
            <person name="Barry K."/>
            <person name="Bills G."/>
            <person name="Bluhm B."/>
            <person name="Cannon C."/>
            <person name="Castanera R."/>
            <person name="Culley D."/>
            <person name="Daum C."/>
            <person name="Ezra D."/>
            <person name="Gonzalez J."/>
            <person name="Henrissat B."/>
            <person name="Kuo A."/>
            <person name="Liang C."/>
            <person name="Lipzen A."/>
            <person name="Lutzoni F."/>
            <person name="Magnuson J."/>
            <person name="Mondo S."/>
            <person name="Nolan M."/>
            <person name="Ohm R."/>
            <person name="Pangilinan J."/>
            <person name="Park H.-J."/>
            <person name="Ramirez L."/>
            <person name="Alfaro M."/>
            <person name="Sun H."/>
            <person name="Tritt A."/>
            <person name="Yoshinaga Y."/>
            <person name="Zwiers L.-H."/>
            <person name="Turgeon B."/>
            <person name="Goodwin S."/>
            <person name="Spatafora J."/>
            <person name="Crous P."/>
            <person name="Grigoriev I."/>
        </authorList>
    </citation>
    <scope>NUCLEOTIDE SEQUENCE [LARGE SCALE GENOMIC DNA]</scope>
    <source>
        <strain evidence="3">CBS 304.66</strain>
    </source>
</reference>
<protein>
    <submittedName>
        <fullName evidence="2">Uncharacterized protein</fullName>
    </submittedName>
</protein>
<evidence type="ECO:0000256" key="1">
    <source>
        <dbReference type="SAM" id="MobiDB-lite"/>
    </source>
</evidence>
<accession>A0A9P4KJC5</accession>
<proteinExistence type="predicted"/>
<dbReference type="InterPro" id="IPR021641">
    <property type="entry name" value="DUF3245"/>
</dbReference>
<gene>
    <name evidence="2" type="ORF">CC78DRAFT_530492</name>
</gene>
<keyword evidence="3" id="KW-1185">Reference proteome</keyword>
<dbReference type="EMBL" id="ML986588">
    <property type="protein sequence ID" value="KAF2268114.1"/>
    <property type="molecule type" value="Genomic_DNA"/>
</dbReference>
<evidence type="ECO:0000313" key="3">
    <source>
        <dbReference type="Proteomes" id="UP000800093"/>
    </source>
</evidence>
<name>A0A9P4KJC5_9PLEO</name>
<feature type="region of interest" description="Disordered" evidence="1">
    <location>
        <begin position="95"/>
        <end position="208"/>
    </location>
</feature>